<feature type="region of interest" description="Disordered" evidence="2">
    <location>
        <begin position="277"/>
        <end position="310"/>
    </location>
</feature>
<reference evidence="5 6" key="1">
    <citation type="journal article" date="2025" name="Anaerobe">
        <title>Description of Anaerococcus kampingiae sp. nov., Anaerococcus groningensis sp. nov., Anaerococcus martiniensis sp. nov., and Anaerococcus cruorum sp. nov., isolated from human clinical specimens.</title>
        <authorList>
            <person name="Boiten K.E."/>
            <person name="Meijer J."/>
            <person name="van Wezel E.M."/>
            <person name="Veloo A.C.M."/>
        </authorList>
    </citation>
    <scope>NUCLEOTIDE SEQUENCE [LARGE SCALE GENOMIC DNA]</scope>
    <source>
        <strain evidence="5 6">ENR0831</strain>
    </source>
</reference>
<feature type="compositionally biased region" description="Basic and acidic residues" evidence="2">
    <location>
        <begin position="295"/>
        <end position="310"/>
    </location>
</feature>
<keyword evidence="3" id="KW-0472">Membrane</keyword>
<evidence type="ECO:0000313" key="6">
    <source>
        <dbReference type="Proteomes" id="UP001637996"/>
    </source>
</evidence>
<keyword evidence="3" id="KW-0812">Transmembrane</keyword>
<dbReference type="PROSITE" id="PS00018">
    <property type="entry name" value="EF_HAND_1"/>
    <property type="match status" value="1"/>
</dbReference>
<feature type="compositionally biased region" description="Polar residues" evidence="2">
    <location>
        <begin position="377"/>
        <end position="395"/>
    </location>
</feature>
<evidence type="ECO:0000256" key="3">
    <source>
        <dbReference type="SAM" id="Phobius"/>
    </source>
</evidence>
<keyword evidence="3" id="KW-1133">Transmembrane helix</keyword>
<protein>
    <recommendedName>
        <fullName evidence="7">EF-hand domain-containing protein</fullName>
    </recommendedName>
</protein>
<dbReference type="InterPro" id="IPR018247">
    <property type="entry name" value="EF_Hand_1_Ca_BS"/>
</dbReference>
<feature type="signal peptide" evidence="4">
    <location>
        <begin position="1"/>
        <end position="27"/>
    </location>
</feature>
<proteinExistence type="predicted"/>
<evidence type="ECO:0000256" key="1">
    <source>
        <dbReference type="SAM" id="Coils"/>
    </source>
</evidence>
<dbReference type="EMBL" id="JBGMEI010000012">
    <property type="protein sequence ID" value="MFO3666053.1"/>
    <property type="molecule type" value="Genomic_DNA"/>
</dbReference>
<feature type="compositionally biased region" description="Basic and acidic residues" evidence="2">
    <location>
        <begin position="396"/>
        <end position="422"/>
    </location>
</feature>
<organism evidence="5 6">
    <name type="scientific">Anaerococcus martiniensis</name>
    <dbReference type="NCBI Taxonomy" id="3115615"/>
    <lineage>
        <taxon>Bacteria</taxon>
        <taxon>Bacillati</taxon>
        <taxon>Bacillota</taxon>
        <taxon>Tissierellia</taxon>
        <taxon>Tissierellales</taxon>
        <taxon>Peptoniphilaceae</taxon>
        <taxon>Anaerococcus</taxon>
    </lineage>
</organism>
<sequence length="474" mass="53416">MKIKNYGKILALSLAIGLATPLTNAFASEDQVKIQNINTLENFDQASKNEIEAYNNLIDQKINDSNLNPDLEKNLQDLAGKFGQEYKIRYDLKANIVLINKIDGQNFAEVIKDSKKILNGDDLGKITDQNEYLKLLIRQNQKENPIVLSDDEIKNIENETKNFIDNGILFTDENTKKNENLEQNIKSIENSKAYYLADKNLKAKYDELLKLARENKENEKAKQLLNDFLLSPDKENYQIPETLISYDETEIKNQDFIAGNTDSANETLLEEIQTIENPSQNSGSSASQNESAFLKNDKTSSKYKELSDAQKREVDAIDTNDDGIISDSELDASANYTADLGSDSWLYPFTEKSINETGSAENQNEQQAENTNTQENPSSTENTEQKQPPKTVTIDNETKAPELKNDTEEKPEEKEESQEKFNESQANQNLVPKENTNAASVVKTGIESLGYVVAILVIALGAYYFLNKNQKNKK</sequence>
<keyword evidence="1" id="KW-0175">Coiled coil</keyword>
<feature type="coiled-coil region" evidence="1">
    <location>
        <begin position="171"/>
        <end position="222"/>
    </location>
</feature>
<keyword evidence="4" id="KW-0732">Signal</keyword>
<dbReference type="RefSeq" id="WP_410031708.1">
    <property type="nucleotide sequence ID" value="NZ_JBGMEI010000012.1"/>
</dbReference>
<name>A0ABW9MAR0_9FIRM</name>
<dbReference type="Proteomes" id="UP001637996">
    <property type="component" value="Unassembled WGS sequence"/>
</dbReference>
<comment type="caution">
    <text evidence="5">The sequence shown here is derived from an EMBL/GenBank/DDBJ whole genome shotgun (WGS) entry which is preliminary data.</text>
</comment>
<accession>A0ABW9MAR0</accession>
<keyword evidence="6" id="KW-1185">Reference proteome</keyword>
<feature type="compositionally biased region" description="Low complexity" evidence="2">
    <location>
        <begin position="360"/>
        <end position="376"/>
    </location>
</feature>
<evidence type="ECO:0000313" key="5">
    <source>
        <dbReference type="EMBL" id="MFO3666053.1"/>
    </source>
</evidence>
<gene>
    <name evidence="5" type="ORF">ACCQ41_07325</name>
</gene>
<evidence type="ECO:0008006" key="7">
    <source>
        <dbReference type="Google" id="ProtNLM"/>
    </source>
</evidence>
<evidence type="ECO:0000256" key="2">
    <source>
        <dbReference type="SAM" id="MobiDB-lite"/>
    </source>
</evidence>
<feature type="region of interest" description="Disordered" evidence="2">
    <location>
        <begin position="357"/>
        <end position="432"/>
    </location>
</feature>
<feature type="compositionally biased region" description="Polar residues" evidence="2">
    <location>
        <begin position="277"/>
        <end position="291"/>
    </location>
</feature>
<evidence type="ECO:0000256" key="4">
    <source>
        <dbReference type="SAM" id="SignalP"/>
    </source>
</evidence>
<feature type="chain" id="PRO_5047346530" description="EF-hand domain-containing protein" evidence="4">
    <location>
        <begin position="28"/>
        <end position="474"/>
    </location>
</feature>
<feature type="transmembrane region" description="Helical" evidence="3">
    <location>
        <begin position="448"/>
        <end position="466"/>
    </location>
</feature>